<dbReference type="Pfam" id="PF00062">
    <property type="entry name" value="Lys"/>
    <property type="match status" value="2"/>
</dbReference>
<dbReference type="Pfam" id="PF10358">
    <property type="entry name" value="NT-C2"/>
    <property type="match status" value="1"/>
</dbReference>
<feature type="compositionally biased region" description="Polar residues" evidence="3">
    <location>
        <begin position="284"/>
        <end position="320"/>
    </location>
</feature>
<feature type="domain" description="C2 NT-type" evidence="4">
    <location>
        <begin position="2"/>
        <end position="144"/>
    </location>
</feature>
<dbReference type="Gene3D" id="1.10.530.10">
    <property type="match status" value="2"/>
</dbReference>
<name>A0A553NDB7_TIGCA</name>
<dbReference type="InterPro" id="IPR001916">
    <property type="entry name" value="Glyco_hydro_22"/>
</dbReference>
<reference evidence="5 6" key="1">
    <citation type="journal article" date="2018" name="Nat. Ecol. Evol.">
        <title>Genomic signatures of mitonuclear coevolution across populations of Tigriopus californicus.</title>
        <authorList>
            <person name="Barreto F.S."/>
            <person name="Watson E.T."/>
            <person name="Lima T.G."/>
            <person name="Willett C.S."/>
            <person name="Edmands S."/>
            <person name="Li W."/>
            <person name="Burton R.S."/>
        </authorList>
    </citation>
    <scope>NUCLEOTIDE SEQUENCE [LARGE SCALE GENOMIC DNA]</scope>
    <source>
        <strain evidence="5 6">San Diego</strain>
    </source>
</reference>
<dbReference type="SMART" id="SM00263">
    <property type="entry name" value="LYZ1"/>
    <property type="match status" value="2"/>
</dbReference>
<dbReference type="SUPFAM" id="SSF53955">
    <property type="entry name" value="Lysozyme-like"/>
    <property type="match status" value="2"/>
</dbReference>
<accession>A0A553NDB7</accession>
<comment type="similarity">
    <text evidence="2">Belongs to the glycosyl hydrolase 22 family.</text>
</comment>
<dbReference type="AlphaFoldDB" id="A0A553NDB7"/>
<dbReference type="InterPro" id="IPR023346">
    <property type="entry name" value="Lysozyme-like_dom_sf"/>
</dbReference>
<evidence type="ECO:0000313" key="5">
    <source>
        <dbReference type="EMBL" id="TRY63423.1"/>
    </source>
</evidence>
<feature type="region of interest" description="Disordered" evidence="3">
    <location>
        <begin position="385"/>
        <end position="409"/>
    </location>
</feature>
<dbReference type="PROSITE" id="PS51348">
    <property type="entry name" value="GLYCOSYL_HYDROL_F22_2"/>
    <property type="match status" value="2"/>
</dbReference>
<gene>
    <name evidence="5" type="ORF">TCAL_14350</name>
</gene>
<evidence type="ECO:0000313" key="6">
    <source>
        <dbReference type="Proteomes" id="UP000318571"/>
    </source>
</evidence>
<feature type="compositionally biased region" description="Polar residues" evidence="3">
    <location>
        <begin position="170"/>
        <end position="214"/>
    </location>
</feature>
<dbReference type="PROSITE" id="PS51840">
    <property type="entry name" value="C2_NT"/>
    <property type="match status" value="1"/>
</dbReference>
<dbReference type="STRING" id="6832.A0A553NDB7"/>
<comment type="caution">
    <text evidence="5">The sequence shown here is derived from an EMBL/GenBank/DDBJ whole genome shotgun (WGS) entry which is preliminary data.</text>
</comment>
<comment type="similarity">
    <text evidence="1">Belongs to the EEIG family.</text>
</comment>
<evidence type="ECO:0000259" key="4">
    <source>
        <dbReference type="PROSITE" id="PS51840"/>
    </source>
</evidence>
<sequence>MAFMLKKKRYKFQVDLCLEELSEVTYSKAIMFAKVRQLEGGSFIGTSKRMDVQNHRVRYDAKFDFPCKMSASASSGILDSCKCRVSIRLEEKGGRNFRKLGFSDINLAEYAGAGPCTQRYILQPYDQNHRLDNSILQISLNITLKEGDTIFQRPLTRQQPISLPGEDRLSGSSLNLANIPPSSSSGPAIQGSQATTSVSGSQLSVPGPSAQSGTRDPVRKVAGIVAATDLVKNASGCSLGSSGQDTPPPSLSLGSLGVVPSLGSSSGSSSGVQTGSSNLPEGGQSHTRNSSTTSQTSAGYASQVSGGQPTHSRQSSSGDSTHGRAHRQSMAFVQSPPTTFLSLLRHKTRSSSDLESHYHSQPSQSWQTTLLKDKLHLVRSDPSPTLLRQQMSSPGQLSSLGSPTGSMASGYVQWKRRPRLEHSSSVRTPHVDPRPLRLHRRSVSDFDWHLRNLSQGSSDTGFFGSMEKEKRRKQKLDEGRRDPESVINELMEGVDFDKATKEDAETNAKIFTQEEVIRALRTQGEIPEEDIAKYVCIACHETRYNSSAIHKDDAFGLFQLSDDFWCGKGFKGGECEADCYDFTDDHLEDDVQCLTKVTPHNWPTYVEKCAQDPFLFRFGEECTFDEEEFTKDNRRMCVTLERCELANLLLNTFNLPKEQIADWVCLARHESEYNTTAVGTLNADGSRDLGIFQISEKWWCEWGKRGKACRVQCEGWLGKPDAKEI</sequence>
<feature type="region of interest" description="Disordered" evidence="3">
    <location>
        <begin position="155"/>
        <end position="217"/>
    </location>
</feature>
<feature type="region of interest" description="Disordered" evidence="3">
    <location>
        <begin position="238"/>
        <end position="337"/>
    </location>
</feature>
<organism evidence="5 6">
    <name type="scientific">Tigriopus californicus</name>
    <name type="common">Marine copepod</name>
    <dbReference type="NCBI Taxonomy" id="6832"/>
    <lineage>
        <taxon>Eukaryota</taxon>
        <taxon>Metazoa</taxon>
        <taxon>Ecdysozoa</taxon>
        <taxon>Arthropoda</taxon>
        <taxon>Crustacea</taxon>
        <taxon>Multicrustacea</taxon>
        <taxon>Hexanauplia</taxon>
        <taxon>Copepoda</taxon>
        <taxon>Harpacticoida</taxon>
        <taxon>Harpacticidae</taxon>
        <taxon>Tigriopus</taxon>
    </lineage>
</organism>
<dbReference type="PANTHER" id="PTHR21456:SF1">
    <property type="entry name" value="C2 NT-TYPE DOMAIN-CONTAINING PROTEIN"/>
    <property type="match status" value="1"/>
</dbReference>
<evidence type="ECO:0000256" key="2">
    <source>
        <dbReference type="RuleBase" id="RU004440"/>
    </source>
</evidence>
<dbReference type="InterPro" id="IPR019448">
    <property type="entry name" value="NT-C2"/>
</dbReference>
<feature type="compositionally biased region" description="Low complexity" evidence="3">
    <location>
        <begin position="251"/>
        <end position="277"/>
    </location>
</feature>
<dbReference type="EMBL" id="VCGU01000458">
    <property type="protein sequence ID" value="TRY63423.1"/>
    <property type="molecule type" value="Genomic_DNA"/>
</dbReference>
<evidence type="ECO:0000256" key="3">
    <source>
        <dbReference type="SAM" id="MobiDB-lite"/>
    </source>
</evidence>
<feature type="compositionally biased region" description="Low complexity" evidence="3">
    <location>
        <begin position="389"/>
        <end position="406"/>
    </location>
</feature>
<dbReference type="PRINTS" id="PR00135">
    <property type="entry name" value="LYZLACT"/>
</dbReference>
<evidence type="ECO:0000256" key="1">
    <source>
        <dbReference type="ARBA" id="ARBA00034780"/>
    </source>
</evidence>
<proteinExistence type="inferred from homology"/>
<feature type="region of interest" description="Disordered" evidence="3">
    <location>
        <begin position="459"/>
        <end position="482"/>
    </location>
</feature>
<protein>
    <recommendedName>
        <fullName evidence="4">C2 NT-type domain-containing protein</fullName>
    </recommendedName>
</protein>
<dbReference type="Proteomes" id="UP000318571">
    <property type="component" value="Chromosome 10"/>
</dbReference>
<dbReference type="PANTHER" id="PTHR21456">
    <property type="entry name" value="FAMILY WITH SEQUENCE SIMILARITY 102"/>
    <property type="match status" value="1"/>
</dbReference>
<dbReference type="InterPro" id="IPR039931">
    <property type="entry name" value="EEIG1/2-like"/>
</dbReference>
<keyword evidence="6" id="KW-1185">Reference proteome</keyword>